<reference evidence="1" key="2">
    <citation type="journal article" date="2021" name="PeerJ">
        <title>Extensive microbial diversity within the chicken gut microbiome revealed by metagenomics and culture.</title>
        <authorList>
            <person name="Gilroy R."/>
            <person name="Ravi A."/>
            <person name="Getino M."/>
            <person name="Pursley I."/>
            <person name="Horton D.L."/>
            <person name="Alikhan N.F."/>
            <person name="Baker D."/>
            <person name="Gharbi K."/>
            <person name="Hall N."/>
            <person name="Watson M."/>
            <person name="Adriaenssens E.M."/>
            <person name="Foster-Nyarko E."/>
            <person name="Jarju S."/>
            <person name="Secka A."/>
            <person name="Antonio M."/>
            <person name="Oren A."/>
            <person name="Chaudhuri R.R."/>
            <person name="La Ragione R."/>
            <person name="Hildebrand F."/>
            <person name="Pallen M.J."/>
        </authorList>
    </citation>
    <scope>NUCLEOTIDE SEQUENCE</scope>
    <source>
        <strain evidence="1">E3-2379</strain>
    </source>
</reference>
<dbReference type="Proteomes" id="UP000823618">
    <property type="component" value="Unassembled WGS sequence"/>
</dbReference>
<reference evidence="1" key="1">
    <citation type="submission" date="2020-10" db="EMBL/GenBank/DDBJ databases">
        <authorList>
            <person name="Gilroy R."/>
        </authorList>
    </citation>
    <scope>NUCLEOTIDE SEQUENCE</scope>
    <source>
        <strain evidence="1">E3-2379</strain>
    </source>
</reference>
<dbReference type="EMBL" id="JADIML010000006">
    <property type="protein sequence ID" value="MBO8462321.1"/>
    <property type="molecule type" value="Genomic_DNA"/>
</dbReference>
<sequence>MKKFKDIQDGKEKSEEFEQELYELGFLVDHNSNEKEILKYRFNKGRFGLVI</sequence>
<organism evidence="1 2">
    <name type="scientific">Candidatus Scybalomonas excrementavium</name>
    <dbReference type="NCBI Taxonomy" id="2840943"/>
    <lineage>
        <taxon>Bacteria</taxon>
        <taxon>Bacillati</taxon>
        <taxon>Bacillota</taxon>
        <taxon>Clostridia</taxon>
        <taxon>Lachnospirales</taxon>
        <taxon>Lachnospiraceae</taxon>
        <taxon>Lachnospiraceae incertae sedis</taxon>
        <taxon>Candidatus Scybalomonas</taxon>
    </lineage>
</organism>
<gene>
    <name evidence="1" type="ORF">IAC13_00135</name>
</gene>
<proteinExistence type="predicted"/>
<dbReference type="AlphaFoldDB" id="A0A9D9HYD2"/>
<accession>A0A9D9HYD2</accession>
<protein>
    <submittedName>
        <fullName evidence="1">Uncharacterized protein</fullName>
    </submittedName>
</protein>
<comment type="caution">
    <text evidence="1">The sequence shown here is derived from an EMBL/GenBank/DDBJ whole genome shotgun (WGS) entry which is preliminary data.</text>
</comment>
<name>A0A9D9HYD2_9FIRM</name>
<evidence type="ECO:0000313" key="2">
    <source>
        <dbReference type="Proteomes" id="UP000823618"/>
    </source>
</evidence>
<evidence type="ECO:0000313" key="1">
    <source>
        <dbReference type="EMBL" id="MBO8462321.1"/>
    </source>
</evidence>